<evidence type="ECO:0000256" key="2">
    <source>
        <dbReference type="ARBA" id="ARBA00012675"/>
    </source>
</evidence>
<evidence type="ECO:0000313" key="7">
    <source>
        <dbReference type="EMBL" id="KGN66010.1"/>
    </source>
</evidence>
<comment type="similarity">
    <text evidence="1 6">Belongs to the nicotianamine synthase (NAS)-like family.</text>
</comment>
<dbReference type="InterPro" id="IPR029063">
    <property type="entry name" value="SAM-dependent_MTases_sf"/>
</dbReference>
<comment type="catalytic activity">
    <reaction evidence="5 6">
        <text>3 S-adenosyl-L-methionine = nicotianamine + 3 S-methyl-5'-thioadenosine + 3 H(+)</text>
        <dbReference type="Rhea" id="RHEA:16481"/>
        <dbReference type="ChEBI" id="CHEBI:15378"/>
        <dbReference type="ChEBI" id="CHEBI:17509"/>
        <dbReference type="ChEBI" id="CHEBI:58249"/>
        <dbReference type="ChEBI" id="CHEBI:59789"/>
        <dbReference type="EC" id="2.5.1.43"/>
    </reaction>
</comment>
<reference evidence="7 8" key="4">
    <citation type="journal article" date="2011" name="BMC Genomics">
        <title>RNA-Seq improves annotation of protein-coding genes in the cucumber genome.</title>
        <authorList>
            <person name="Li Z."/>
            <person name="Zhang Z."/>
            <person name="Yan P."/>
            <person name="Huang S."/>
            <person name="Fei Z."/>
            <person name="Lin K."/>
        </authorList>
    </citation>
    <scope>NUCLEOTIDE SEQUENCE [LARGE SCALE GENOMIC DNA]</scope>
    <source>
        <strain evidence="8">cv. 9930</strain>
    </source>
</reference>
<dbReference type="STRING" id="3659.A0A0A0LVX1"/>
<accession>A0A0A0LVX1</accession>
<evidence type="ECO:0000256" key="1">
    <source>
        <dbReference type="ARBA" id="ARBA00007009"/>
    </source>
</evidence>
<organism evidence="7 8">
    <name type="scientific">Cucumis sativus</name>
    <name type="common">Cucumber</name>
    <dbReference type="NCBI Taxonomy" id="3659"/>
    <lineage>
        <taxon>Eukaryota</taxon>
        <taxon>Viridiplantae</taxon>
        <taxon>Streptophyta</taxon>
        <taxon>Embryophyta</taxon>
        <taxon>Tracheophyta</taxon>
        <taxon>Spermatophyta</taxon>
        <taxon>Magnoliopsida</taxon>
        <taxon>eudicotyledons</taxon>
        <taxon>Gunneridae</taxon>
        <taxon>Pentapetalae</taxon>
        <taxon>rosids</taxon>
        <taxon>fabids</taxon>
        <taxon>Cucurbitales</taxon>
        <taxon>Cucurbitaceae</taxon>
        <taxon>Benincaseae</taxon>
        <taxon>Cucumis</taxon>
    </lineage>
</organism>
<evidence type="ECO:0000256" key="4">
    <source>
        <dbReference type="ARBA" id="ARBA00022691"/>
    </source>
</evidence>
<protein>
    <recommendedName>
        <fullName evidence="2 6">Nicotianamine synthase</fullName>
        <ecNumber evidence="2 6">2.5.1.43</ecNumber>
    </recommendedName>
</protein>
<dbReference type="PANTHER" id="PTHR32266:SF12">
    <property type="entry name" value="NICOTIANAMINE SYNTHASE 3"/>
    <property type="match status" value="1"/>
</dbReference>
<evidence type="ECO:0000313" key="8">
    <source>
        <dbReference type="Proteomes" id="UP000029981"/>
    </source>
</evidence>
<proteinExistence type="inferred from homology"/>
<keyword evidence="8" id="KW-1185">Reference proteome</keyword>
<evidence type="ECO:0000256" key="3">
    <source>
        <dbReference type="ARBA" id="ARBA00022679"/>
    </source>
</evidence>
<gene>
    <name evidence="7" type="ORF">Csa_1G561410</name>
</gene>
<dbReference type="OMA" id="NIDMSPT"/>
<dbReference type="EC" id="2.5.1.43" evidence="2 6"/>
<dbReference type="InterPro" id="IPR004298">
    <property type="entry name" value="Nicotian_synth"/>
</dbReference>
<dbReference type="Pfam" id="PF03059">
    <property type="entry name" value="NAS"/>
    <property type="match status" value="1"/>
</dbReference>
<dbReference type="EMBL" id="CM002922">
    <property type="protein sequence ID" value="KGN66010.1"/>
    <property type="molecule type" value="Genomic_DNA"/>
</dbReference>
<dbReference type="GO" id="GO:0030410">
    <property type="term" value="F:nicotianamine synthase activity"/>
    <property type="evidence" value="ECO:0000318"/>
    <property type="project" value="GO_Central"/>
</dbReference>
<dbReference type="eggNOG" id="ENOG502QTU6">
    <property type="taxonomic scope" value="Eukaryota"/>
</dbReference>
<reference evidence="7 8" key="3">
    <citation type="journal article" date="2010" name="BMC Genomics">
        <title>Transcriptome sequencing and comparative analysis of cucumber flowers with different sex types.</title>
        <authorList>
            <person name="Guo S."/>
            <person name="Zheng Y."/>
            <person name="Joung J.G."/>
            <person name="Liu S."/>
            <person name="Zhang Z."/>
            <person name="Crasta O.R."/>
            <person name="Sobral B.W."/>
            <person name="Xu Y."/>
            <person name="Huang S."/>
            <person name="Fei Z."/>
        </authorList>
    </citation>
    <scope>NUCLEOTIDE SEQUENCE [LARGE SCALE GENOMIC DNA]</scope>
    <source>
        <strain evidence="8">cv. 9930</strain>
    </source>
</reference>
<keyword evidence="4 6" id="KW-0949">S-adenosyl-L-methionine</keyword>
<dbReference type="OrthoDB" id="1858069at2759"/>
<reference evidence="7 8" key="2">
    <citation type="journal article" date="2009" name="PLoS ONE">
        <title>An integrated genetic and cytogenetic map of the cucumber genome.</title>
        <authorList>
            <person name="Ren Y."/>
            <person name="Zhang Z."/>
            <person name="Liu J."/>
            <person name="Staub J.E."/>
            <person name="Han Y."/>
            <person name="Cheng Z."/>
            <person name="Li X."/>
            <person name="Lu J."/>
            <person name="Miao H."/>
            <person name="Kang H."/>
            <person name="Xie B."/>
            <person name="Gu X."/>
            <person name="Wang X."/>
            <person name="Du Y."/>
            <person name="Jin W."/>
            <person name="Huang S."/>
        </authorList>
    </citation>
    <scope>NUCLEOTIDE SEQUENCE [LARGE SCALE GENOMIC DNA]</scope>
    <source>
        <strain evidence="8">cv. 9930</strain>
    </source>
</reference>
<dbReference type="PROSITE" id="PS51142">
    <property type="entry name" value="NAS"/>
    <property type="match status" value="1"/>
</dbReference>
<dbReference type="KEGG" id="csv:101218907"/>
<dbReference type="GO" id="GO:0030418">
    <property type="term" value="P:nicotianamine biosynthetic process"/>
    <property type="evidence" value="ECO:0000318"/>
    <property type="project" value="GO_Central"/>
</dbReference>
<evidence type="ECO:0000256" key="6">
    <source>
        <dbReference type="RuleBase" id="RU368095"/>
    </source>
</evidence>
<dbReference type="Gene3D" id="3.40.50.150">
    <property type="entry name" value="Vaccinia Virus protein VP39"/>
    <property type="match status" value="1"/>
</dbReference>
<sequence>MVCEEETLIQKVCELYDEISSLESLKPCNNVDTLFTKLVVTCMSPTSPHFHINSLSKPLQQMRSNLIRLCGQAESLLEFHFSDLLAKFDSPIDHLHVFPYFSNYIKLSLLEFSILHRHGPRALPSAVAFVGSGPLPLTSVVLATRHLTSTVFHNYDLDPVANSKASNLVSRDPDLKTRMVFHTCDIMKVTEELKQYEVVFLAALVGMEKEEKLKVIKHLSEYMSEGAYLMVRSAHGGRAFLYPVVEDSDLLGFEVLSVFHPTDEVINSVIIARKTMKFDNDNDSDDNNNNDNGCCLFVNSDENENVKISSGVVHNNKCSEIQNGFNNHGGKIEEFAMEAAE</sequence>
<name>A0A0A0LVX1_CUCSA</name>
<evidence type="ECO:0000256" key="5">
    <source>
        <dbReference type="ARBA" id="ARBA00049391"/>
    </source>
</evidence>
<dbReference type="SMR" id="A0A0A0LVX1"/>
<dbReference type="AlphaFoldDB" id="A0A0A0LVX1"/>
<keyword evidence="3 6" id="KW-0808">Transferase</keyword>
<comment type="function">
    <text evidence="6">Synthesizes nicotianamine, a polyamine which serves as a sensor for the physiological iron status within the plant, and/or might be involved in the transport of iron.</text>
</comment>
<dbReference type="Gramene" id="KGN66010">
    <property type="protein sequence ID" value="KGN66010"/>
    <property type="gene ID" value="Csa_1G561410"/>
</dbReference>
<reference evidence="7 8" key="1">
    <citation type="journal article" date="2009" name="Nat. Genet.">
        <title>The genome of the cucumber, Cucumis sativus L.</title>
        <authorList>
            <person name="Huang S."/>
            <person name="Li R."/>
            <person name="Zhang Z."/>
            <person name="Li L."/>
            <person name="Gu X."/>
            <person name="Fan W."/>
            <person name="Lucas W.J."/>
            <person name="Wang X."/>
            <person name="Xie B."/>
            <person name="Ni P."/>
            <person name="Ren Y."/>
            <person name="Zhu H."/>
            <person name="Li J."/>
            <person name="Lin K."/>
            <person name="Jin W."/>
            <person name="Fei Z."/>
            <person name="Li G."/>
            <person name="Staub J."/>
            <person name="Kilian A."/>
            <person name="van der Vossen E.A."/>
            <person name="Wu Y."/>
            <person name="Guo J."/>
            <person name="He J."/>
            <person name="Jia Z."/>
            <person name="Ren Y."/>
            <person name="Tian G."/>
            <person name="Lu Y."/>
            <person name="Ruan J."/>
            <person name="Qian W."/>
            <person name="Wang M."/>
            <person name="Huang Q."/>
            <person name="Li B."/>
            <person name="Xuan Z."/>
            <person name="Cao J."/>
            <person name="Asan"/>
            <person name="Wu Z."/>
            <person name="Zhang J."/>
            <person name="Cai Q."/>
            <person name="Bai Y."/>
            <person name="Zhao B."/>
            <person name="Han Y."/>
            <person name="Li Y."/>
            <person name="Li X."/>
            <person name="Wang S."/>
            <person name="Shi Q."/>
            <person name="Liu S."/>
            <person name="Cho W.K."/>
            <person name="Kim J.Y."/>
            <person name="Xu Y."/>
            <person name="Heller-Uszynska K."/>
            <person name="Miao H."/>
            <person name="Cheng Z."/>
            <person name="Zhang S."/>
            <person name="Wu J."/>
            <person name="Yang Y."/>
            <person name="Kang H."/>
            <person name="Li M."/>
            <person name="Liang H."/>
            <person name="Ren X."/>
            <person name="Shi Z."/>
            <person name="Wen M."/>
            <person name="Jian M."/>
            <person name="Yang H."/>
            <person name="Zhang G."/>
            <person name="Yang Z."/>
            <person name="Chen R."/>
            <person name="Liu S."/>
            <person name="Li J."/>
            <person name="Ma L."/>
            <person name="Liu H."/>
            <person name="Zhou Y."/>
            <person name="Zhao J."/>
            <person name="Fang X."/>
            <person name="Li G."/>
            <person name="Fang L."/>
            <person name="Li Y."/>
            <person name="Liu D."/>
            <person name="Zheng H."/>
            <person name="Zhang Y."/>
            <person name="Qin N."/>
            <person name="Li Z."/>
            <person name="Yang G."/>
            <person name="Yang S."/>
            <person name="Bolund L."/>
            <person name="Kristiansen K."/>
            <person name="Zheng H."/>
            <person name="Li S."/>
            <person name="Zhang X."/>
            <person name="Yang H."/>
            <person name="Wang J."/>
            <person name="Sun R."/>
            <person name="Zhang B."/>
            <person name="Jiang S."/>
            <person name="Wang J."/>
            <person name="Du Y."/>
            <person name="Li S."/>
        </authorList>
    </citation>
    <scope>NUCLEOTIDE SEQUENCE [LARGE SCALE GENOMIC DNA]</scope>
    <source>
        <strain evidence="8">cv. 9930</strain>
    </source>
</reference>
<dbReference type="PANTHER" id="PTHR32266">
    <property type="entry name" value="NICOTIANAMINE SYNTHASE 3"/>
    <property type="match status" value="1"/>
</dbReference>
<dbReference type="Proteomes" id="UP000029981">
    <property type="component" value="Chromosome 1"/>
</dbReference>